<proteinExistence type="predicted"/>
<protein>
    <recommendedName>
        <fullName evidence="3">F-box domain-containing protein</fullName>
    </recommendedName>
</protein>
<reference evidence="1 2" key="1">
    <citation type="journal article" date="2021" name="Environ. Microbiol.">
        <title>Gene family expansions and transcriptome signatures uncover fungal adaptations to wood decay.</title>
        <authorList>
            <person name="Hage H."/>
            <person name="Miyauchi S."/>
            <person name="Viragh M."/>
            <person name="Drula E."/>
            <person name="Min B."/>
            <person name="Chaduli D."/>
            <person name="Navarro D."/>
            <person name="Favel A."/>
            <person name="Norest M."/>
            <person name="Lesage-Meessen L."/>
            <person name="Balint B."/>
            <person name="Merenyi Z."/>
            <person name="de Eugenio L."/>
            <person name="Morin E."/>
            <person name="Martinez A.T."/>
            <person name="Baldrian P."/>
            <person name="Stursova M."/>
            <person name="Martinez M.J."/>
            <person name="Novotny C."/>
            <person name="Magnuson J.K."/>
            <person name="Spatafora J.W."/>
            <person name="Maurice S."/>
            <person name="Pangilinan J."/>
            <person name="Andreopoulos W."/>
            <person name="LaButti K."/>
            <person name="Hundley H."/>
            <person name="Na H."/>
            <person name="Kuo A."/>
            <person name="Barry K."/>
            <person name="Lipzen A."/>
            <person name="Henrissat B."/>
            <person name="Riley R."/>
            <person name="Ahrendt S."/>
            <person name="Nagy L.G."/>
            <person name="Grigoriev I.V."/>
            <person name="Martin F."/>
            <person name="Rosso M.N."/>
        </authorList>
    </citation>
    <scope>NUCLEOTIDE SEQUENCE [LARGE SCALE GENOMIC DNA]</scope>
    <source>
        <strain evidence="1 2">CIRM-BRFM 1785</strain>
    </source>
</reference>
<evidence type="ECO:0000313" key="1">
    <source>
        <dbReference type="EMBL" id="KAH9829353.1"/>
    </source>
</evidence>
<evidence type="ECO:0000313" key="2">
    <source>
        <dbReference type="Proteomes" id="UP000814176"/>
    </source>
</evidence>
<organism evidence="1 2">
    <name type="scientific">Rhodofomes roseus</name>
    <dbReference type="NCBI Taxonomy" id="34475"/>
    <lineage>
        <taxon>Eukaryota</taxon>
        <taxon>Fungi</taxon>
        <taxon>Dikarya</taxon>
        <taxon>Basidiomycota</taxon>
        <taxon>Agaricomycotina</taxon>
        <taxon>Agaricomycetes</taxon>
        <taxon>Polyporales</taxon>
        <taxon>Rhodofomes</taxon>
    </lineage>
</organism>
<accession>A0ABQ8JYM0</accession>
<comment type="caution">
    <text evidence="1">The sequence shown here is derived from an EMBL/GenBank/DDBJ whole genome shotgun (WGS) entry which is preliminary data.</text>
</comment>
<dbReference type="GeneID" id="72007310"/>
<dbReference type="RefSeq" id="XP_047772827.1">
    <property type="nucleotide sequence ID" value="XM_047926578.1"/>
</dbReference>
<name>A0ABQ8JYM0_9APHY</name>
<gene>
    <name evidence="1" type="ORF">C8Q71DRAFT_843880</name>
</gene>
<sequence length="524" mass="58247">MTRAATPRWQLTDAPHRNMQPAARAALNEDIWSTILSLVDPGDAQSLSLVSRSVHPAARRAVLSCADISSQSQLEHACAFMIAEPHHRACWLRELFIDQHALDALEHRWDSAEGLSLAAQLADLLAATQNITSLALPSVESILAAEPRVGTALAALARLEFLSLSGVLTRALAVANTMASRPSEVALVLGDPPNAEHAASTYLVLLSHLALLRNARVVEIEFFDMTLDVYVKPKQPSDFAFLLRELGQHPSVRELCLRNGGPLPLFHIFPNIQTLHMRCLHESFAGFDWRAWAWTASVPLVDVSADDDDELACLVGPHGTPTLRQLYLHQPPSLLRAPDRAFNADDLRPVCLTFHLEEWHAPWNTDLPLWDGYLEDPAGAEGRLRYLQVTAQCHSDEDVPVQWVEWLLPALQESALVCVRLNFEAITPSGTVVKLDEARQMLVEHVPSLRYLCIAQGQCPLEDLEYAHHPRLVGECAWWRVHEGAGERRVESISCEAGERVERYLRSAEFEATLSLDGFVPDEV</sequence>
<keyword evidence="2" id="KW-1185">Reference proteome</keyword>
<evidence type="ECO:0008006" key="3">
    <source>
        <dbReference type="Google" id="ProtNLM"/>
    </source>
</evidence>
<dbReference type="Proteomes" id="UP000814176">
    <property type="component" value="Unassembled WGS sequence"/>
</dbReference>
<dbReference type="EMBL" id="JADCUA010000039">
    <property type="protein sequence ID" value="KAH9829353.1"/>
    <property type="molecule type" value="Genomic_DNA"/>
</dbReference>